<evidence type="ECO:0000313" key="2">
    <source>
        <dbReference type="EMBL" id="KAL0475618.1"/>
    </source>
</evidence>
<proteinExistence type="predicted"/>
<comment type="caution">
    <text evidence="2">The sequence shown here is derived from an EMBL/GenBank/DDBJ whole genome shotgun (WGS) entry which is preliminary data.</text>
</comment>
<gene>
    <name evidence="2" type="ORF">QR685DRAFT_568379</name>
</gene>
<feature type="region of interest" description="Disordered" evidence="1">
    <location>
        <begin position="220"/>
        <end position="308"/>
    </location>
</feature>
<accession>A0ABR3DTJ5</accession>
<evidence type="ECO:0000313" key="3">
    <source>
        <dbReference type="Proteomes" id="UP001451303"/>
    </source>
</evidence>
<sequence>MTASFLWDLGQHALRLCLPSLADMIVVANATSTVLKRMNHNSNRLPVTKKVLKVKKRINTALPDDTSVQNIKDTEATCAFEATEEALTQPSIDPTIIVPVTVNTIIELTTNNIDGPLPGNDTHEEASNIDIVDSVSTIPQDLDSINPETEAHVYTYVLPTVDIFEVNLSAVDDLDDSAASASSSHYNDFERFLDDDRMMWIPRPAERVFREKKVVKKVEQHRRIADAARPTHTREGVDGTSTTIQHTREVSSGSDSSDATSQTSSTSIADTEPDTSDTADTSPDNVATEPEKSTFPSIPVIVVSPPTDISDEDADHFRSFLATDEPDSRIPIRASLPTFNYVYDYAYQNLTQEDLKNLEFVTVLTDPISGNQYGMLTCGYWYWVEDDDNVRQMVQDEYETFLNWIDANEDLVEEVDEDEEEDWAELLRWKKRYELGRGWEVVRSFNHPEFADRKYALGIDQEWYFDYKGEYRLLMEDELDLLNDRLEDGSEVPVNDTEEGLGMNRWGLDNITEEEEES</sequence>
<feature type="compositionally biased region" description="Low complexity" evidence="1">
    <location>
        <begin position="251"/>
        <end position="270"/>
    </location>
</feature>
<protein>
    <submittedName>
        <fullName evidence="2">Uncharacterized protein</fullName>
    </submittedName>
</protein>
<evidence type="ECO:0000256" key="1">
    <source>
        <dbReference type="SAM" id="MobiDB-lite"/>
    </source>
</evidence>
<name>A0ABR3DTJ5_NEUIN</name>
<dbReference type="EMBL" id="JAVLET010000001">
    <property type="protein sequence ID" value="KAL0475618.1"/>
    <property type="molecule type" value="Genomic_DNA"/>
</dbReference>
<reference evidence="2 3" key="1">
    <citation type="submission" date="2023-09" db="EMBL/GenBank/DDBJ databases">
        <title>Multi-omics analysis of a traditional fermented food reveals byproduct-associated fungal strains for waste-to-food upcycling.</title>
        <authorList>
            <consortium name="Lawrence Berkeley National Laboratory"/>
            <person name="Rekdal V.M."/>
            <person name="Villalobos-Escobedo J.M."/>
            <person name="Rodriguez-Valeron N."/>
            <person name="Garcia M.O."/>
            <person name="Vasquez D.P."/>
            <person name="Damayanti I."/>
            <person name="Sorensen P.M."/>
            <person name="Baidoo E.E."/>
            <person name="De Carvalho A.C."/>
            <person name="Riley R."/>
            <person name="Lipzen A."/>
            <person name="He G."/>
            <person name="Yan M."/>
            <person name="Haridas S."/>
            <person name="Daum C."/>
            <person name="Yoshinaga Y."/>
            <person name="Ng V."/>
            <person name="Grigoriev I.V."/>
            <person name="Munk R."/>
            <person name="Nuraida L."/>
            <person name="Wijaya C.H."/>
            <person name="Morales P.-C."/>
            <person name="Keasling J.D."/>
        </authorList>
    </citation>
    <scope>NUCLEOTIDE SEQUENCE [LARGE SCALE GENOMIC DNA]</scope>
    <source>
        <strain evidence="2 3">FGSC 2613</strain>
    </source>
</reference>
<organism evidence="2 3">
    <name type="scientific">Neurospora intermedia</name>
    <dbReference type="NCBI Taxonomy" id="5142"/>
    <lineage>
        <taxon>Eukaryota</taxon>
        <taxon>Fungi</taxon>
        <taxon>Dikarya</taxon>
        <taxon>Ascomycota</taxon>
        <taxon>Pezizomycotina</taxon>
        <taxon>Sordariomycetes</taxon>
        <taxon>Sordariomycetidae</taxon>
        <taxon>Sordariales</taxon>
        <taxon>Sordariaceae</taxon>
        <taxon>Neurospora</taxon>
    </lineage>
</organism>
<keyword evidence="3" id="KW-1185">Reference proteome</keyword>
<feature type="compositionally biased region" description="Low complexity" evidence="1">
    <location>
        <begin position="296"/>
        <end position="308"/>
    </location>
</feature>
<dbReference type="Proteomes" id="UP001451303">
    <property type="component" value="Unassembled WGS sequence"/>
</dbReference>
<feature type="region of interest" description="Disordered" evidence="1">
    <location>
        <begin position="489"/>
        <end position="518"/>
    </location>
</feature>